<dbReference type="OrthoDB" id="979136at2"/>
<comment type="caution">
    <text evidence="1">The sequence shown here is derived from an EMBL/GenBank/DDBJ whole genome shotgun (WGS) entry which is preliminary data.</text>
</comment>
<dbReference type="Proteomes" id="UP000251889">
    <property type="component" value="Unassembled WGS sequence"/>
</dbReference>
<evidence type="ECO:0000313" key="2">
    <source>
        <dbReference type="Proteomes" id="UP000251889"/>
    </source>
</evidence>
<accession>A0A364XZ65</accession>
<keyword evidence="2" id="KW-1185">Reference proteome</keyword>
<organism evidence="1 2">
    <name type="scientific">Pseudochryseolinea flava</name>
    <dbReference type="NCBI Taxonomy" id="2059302"/>
    <lineage>
        <taxon>Bacteria</taxon>
        <taxon>Pseudomonadati</taxon>
        <taxon>Bacteroidota</taxon>
        <taxon>Cytophagia</taxon>
        <taxon>Cytophagales</taxon>
        <taxon>Fulvivirgaceae</taxon>
        <taxon>Pseudochryseolinea</taxon>
    </lineage>
</organism>
<dbReference type="RefSeq" id="WP_112748449.1">
    <property type="nucleotide sequence ID" value="NZ_QMFY01000010.1"/>
</dbReference>
<reference evidence="1 2" key="1">
    <citation type="submission" date="2018-06" db="EMBL/GenBank/DDBJ databases">
        <title>Chryseolinea flavus sp. nov., a member of the phylum Bacteroidetes isolated from soil.</title>
        <authorList>
            <person name="Li Y."/>
            <person name="Wang J."/>
        </authorList>
    </citation>
    <scope>NUCLEOTIDE SEQUENCE [LARGE SCALE GENOMIC DNA]</scope>
    <source>
        <strain evidence="1 2">SDU1-6</strain>
    </source>
</reference>
<dbReference type="AlphaFoldDB" id="A0A364XZ65"/>
<dbReference type="EMBL" id="QMFY01000010">
    <property type="protein sequence ID" value="RAV99652.1"/>
    <property type="molecule type" value="Genomic_DNA"/>
</dbReference>
<evidence type="ECO:0000313" key="1">
    <source>
        <dbReference type="EMBL" id="RAV99652.1"/>
    </source>
</evidence>
<gene>
    <name evidence="1" type="ORF">DQQ10_18825</name>
</gene>
<protein>
    <submittedName>
        <fullName evidence="1">Uncharacterized protein</fullName>
    </submittedName>
</protein>
<name>A0A364XZ65_9BACT</name>
<sequence>MKSVRIASTVKHIEEADHNITLFRIQEILSEHRTMLITGILTDLPTYLQFKFYTKVDKEMQGVLRDKLWDLSNSKVNLDRYDEIVQEIRKNSSYRVPSSDFFREIDSLLDSALNPTQLMLVK</sequence>
<proteinExistence type="predicted"/>